<accession>A0ACA9S0M0</accession>
<feature type="non-terminal residue" evidence="1">
    <location>
        <position position="42"/>
    </location>
</feature>
<sequence>LEDNPDNPLAFDNLPFCETEHVLSKKIDLYYHSSKKDHDYDY</sequence>
<comment type="caution">
    <text evidence="1">The sequence shown here is derived from an EMBL/GenBank/DDBJ whole genome shotgun (WGS) entry which is preliminary data.</text>
</comment>
<evidence type="ECO:0000313" key="2">
    <source>
        <dbReference type="Proteomes" id="UP000789920"/>
    </source>
</evidence>
<dbReference type="EMBL" id="CAJVQC010083562">
    <property type="protein sequence ID" value="CAG8820373.1"/>
    <property type="molecule type" value="Genomic_DNA"/>
</dbReference>
<dbReference type="Proteomes" id="UP000789920">
    <property type="component" value="Unassembled WGS sequence"/>
</dbReference>
<organism evidence="1 2">
    <name type="scientific">Racocetra persica</name>
    <dbReference type="NCBI Taxonomy" id="160502"/>
    <lineage>
        <taxon>Eukaryota</taxon>
        <taxon>Fungi</taxon>
        <taxon>Fungi incertae sedis</taxon>
        <taxon>Mucoromycota</taxon>
        <taxon>Glomeromycotina</taxon>
        <taxon>Glomeromycetes</taxon>
        <taxon>Diversisporales</taxon>
        <taxon>Gigasporaceae</taxon>
        <taxon>Racocetra</taxon>
    </lineage>
</organism>
<reference evidence="1" key="1">
    <citation type="submission" date="2021-06" db="EMBL/GenBank/DDBJ databases">
        <authorList>
            <person name="Kallberg Y."/>
            <person name="Tangrot J."/>
            <person name="Rosling A."/>
        </authorList>
    </citation>
    <scope>NUCLEOTIDE SEQUENCE</scope>
    <source>
        <strain evidence="1">MA461A</strain>
    </source>
</reference>
<gene>
    <name evidence="1" type="ORF">RPERSI_LOCUS25341</name>
</gene>
<feature type="non-terminal residue" evidence="1">
    <location>
        <position position="1"/>
    </location>
</feature>
<evidence type="ECO:0000313" key="1">
    <source>
        <dbReference type="EMBL" id="CAG8820373.1"/>
    </source>
</evidence>
<keyword evidence="2" id="KW-1185">Reference proteome</keyword>
<proteinExistence type="predicted"/>
<protein>
    <submittedName>
        <fullName evidence="1">28840_t:CDS:1</fullName>
    </submittedName>
</protein>
<name>A0ACA9S0M0_9GLOM</name>